<reference evidence="10" key="1">
    <citation type="journal article" date="2019" name="Int. J. Syst. Evol. Microbiol.">
        <title>The Global Catalogue of Microorganisms (GCM) 10K type strain sequencing project: providing services to taxonomists for standard genome sequencing and annotation.</title>
        <authorList>
            <consortium name="The Broad Institute Genomics Platform"/>
            <consortium name="The Broad Institute Genome Sequencing Center for Infectious Disease"/>
            <person name="Wu L."/>
            <person name="Ma J."/>
        </authorList>
    </citation>
    <scope>NUCLEOTIDE SEQUENCE [LARGE SCALE GENOMIC DNA]</scope>
    <source>
        <strain evidence="10">CGMCC 1.12851</strain>
    </source>
</reference>
<keyword evidence="4 8" id="KW-0812">Transmembrane</keyword>
<evidence type="ECO:0000256" key="7">
    <source>
        <dbReference type="ARBA" id="ARBA00023136"/>
    </source>
</evidence>
<organism evidence="9 10">
    <name type="scientific">Blastomonas aquatica</name>
    <dbReference type="NCBI Taxonomy" id="1510276"/>
    <lineage>
        <taxon>Bacteria</taxon>
        <taxon>Pseudomonadati</taxon>
        <taxon>Pseudomonadota</taxon>
        <taxon>Alphaproteobacteria</taxon>
        <taxon>Sphingomonadales</taxon>
        <taxon>Sphingomonadaceae</taxon>
        <taxon>Blastomonas</taxon>
    </lineage>
</organism>
<keyword evidence="7 8" id="KW-0472">Membrane</keyword>
<keyword evidence="3" id="KW-0645">Protease</keyword>
<feature type="transmembrane region" description="Helical" evidence="8">
    <location>
        <begin position="22"/>
        <end position="39"/>
    </location>
</feature>
<evidence type="ECO:0000313" key="9">
    <source>
        <dbReference type="EMBL" id="GGB75508.1"/>
    </source>
</evidence>
<feature type="transmembrane region" description="Helical" evidence="8">
    <location>
        <begin position="51"/>
        <end position="71"/>
    </location>
</feature>
<feature type="transmembrane region" description="Helical" evidence="8">
    <location>
        <begin position="166"/>
        <end position="186"/>
    </location>
</feature>
<keyword evidence="10" id="KW-1185">Reference proteome</keyword>
<proteinExistence type="predicted"/>
<evidence type="ECO:0000256" key="3">
    <source>
        <dbReference type="ARBA" id="ARBA00022670"/>
    </source>
</evidence>
<keyword evidence="6 8" id="KW-1133">Transmembrane helix</keyword>
<accession>A0ABQ1JR44</accession>
<evidence type="ECO:0008006" key="11">
    <source>
        <dbReference type="Google" id="ProtNLM"/>
    </source>
</evidence>
<dbReference type="InterPro" id="IPR019127">
    <property type="entry name" value="Exosortase"/>
</dbReference>
<evidence type="ECO:0000313" key="10">
    <source>
        <dbReference type="Proteomes" id="UP000614261"/>
    </source>
</evidence>
<dbReference type="Proteomes" id="UP000614261">
    <property type="component" value="Unassembled WGS sequence"/>
</dbReference>
<comment type="caution">
    <text evidence="9">The sequence shown here is derived from an EMBL/GenBank/DDBJ whole genome shotgun (WGS) entry which is preliminary data.</text>
</comment>
<dbReference type="InterPro" id="IPR026392">
    <property type="entry name" value="Exo/Archaeosortase_dom"/>
</dbReference>
<gene>
    <name evidence="9" type="ORF">GCM10010833_33410</name>
</gene>
<dbReference type="Pfam" id="PF09721">
    <property type="entry name" value="Exosortase_EpsH"/>
    <property type="match status" value="1"/>
</dbReference>
<evidence type="ECO:0000256" key="5">
    <source>
        <dbReference type="ARBA" id="ARBA00022801"/>
    </source>
</evidence>
<dbReference type="NCBIfam" id="TIGR04178">
    <property type="entry name" value="exo_archaeo"/>
    <property type="match status" value="1"/>
</dbReference>
<sequence length="271" mass="29054">MVLLLPAAAALARQTWRSEAGSLSPLILLFGLWTVWRMARDSRVQSRSGTPAVWAAILALSLPLYLVAIMIDSITVIALMAWVISVTVLYAMAGWAMVRACRIPLIFLALVVPLPYALSAYLNALLRGWLSQWSVEISRWIGIDAALEEGNIVVNQYLLSVEAACAGVNSTISLVAIGFLFAFWVYRSHLKGIVLISALAIPIALVANLLRVLCLIALVDLSGPAPLGGLIHPLSGILSFIIALAMLVGVARGIELVVLQRANPACRPAVN</sequence>
<name>A0ABQ1JR44_9SPHN</name>
<evidence type="ECO:0000256" key="8">
    <source>
        <dbReference type="SAM" id="Phobius"/>
    </source>
</evidence>
<keyword evidence="2" id="KW-1003">Cell membrane</keyword>
<evidence type="ECO:0000256" key="2">
    <source>
        <dbReference type="ARBA" id="ARBA00022475"/>
    </source>
</evidence>
<evidence type="ECO:0000256" key="4">
    <source>
        <dbReference type="ARBA" id="ARBA00022692"/>
    </source>
</evidence>
<evidence type="ECO:0000256" key="6">
    <source>
        <dbReference type="ARBA" id="ARBA00022989"/>
    </source>
</evidence>
<dbReference type="EMBL" id="BMGD01000008">
    <property type="protein sequence ID" value="GGB75508.1"/>
    <property type="molecule type" value="Genomic_DNA"/>
</dbReference>
<protein>
    <recommendedName>
        <fullName evidence="11">Exosortase</fullName>
    </recommendedName>
</protein>
<evidence type="ECO:0000256" key="1">
    <source>
        <dbReference type="ARBA" id="ARBA00004651"/>
    </source>
</evidence>
<feature type="transmembrane region" description="Helical" evidence="8">
    <location>
        <begin position="105"/>
        <end position="126"/>
    </location>
</feature>
<feature type="transmembrane region" description="Helical" evidence="8">
    <location>
        <begin position="193"/>
        <end position="218"/>
    </location>
</feature>
<keyword evidence="5" id="KW-0378">Hydrolase</keyword>
<feature type="transmembrane region" description="Helical" evidence="8">
    <location>
        <begin position="230"/>
        <end position="251"/>
    </location>
</feature>
<comment type="subcellular location">
    <subcellularLocation>
        <location evidence="1">Cell membrane</location>
        <topology evidence="1">Multi-pass membrane protein</topology>
    </subcellularLocation>
</comment>
<feature type="transmembrane region" description="Helical" evidence="8">
    <location>
        <begin position="77"/>
        <end position="98"/>
    </location>
</feature>